<proteinExistence type="predicted"/>
<dbReference type="Proteomes" id="UP000070433">
    <property type="component" value="Chromosome"/>
</dbReference>
<accession>A0A127JVP6</accession>
<dbReference type="RefSeq" id="WP_061501385.1">
    <property type="nucleotide sequence ID" value="NZ_CP010951.1"/>
</dbReference>
<evidence type="ECO:0000313" key="3">
    <source>
        <dbReference type="Proteomes" id="UP000070433"/>
    </source>
</evidence>
<organism evidence="2 3">
    <name type="scientific">Ramlibacter tataouinensis</name>
    <dbReference type="NCBI Taxonomy" id="94132"/>
    <lineage>
        <taxon>Bacteria</taxon>
        <taxon>Pseudomonadati</taxon>
        <taxon>Pseudomonadota</taxon>
        <taxon>Betaproteobacteria</taxon>
        <taxon>Burkholderiales</taxon>
        <taxon>Comamonadaceae</taxon>
        <taxon>Ramlibacter</taxon>
    </lineage>
</organism>
<keyword evidence="3" id="KW-1185">Reference proteome</keyword>
<protein>
    <recommendedName>
        <fullName evidence="4">DUF4136 domain-containing protein</fullName>
    </recommendedName>
</protein>
<dbReference type="AlphaFoldDB" id="A0A127JVP6"/>
<evidence type="ECO:0008006" key="4">
    <source>
        <dbReference type="Google" id="ProtNLM"/>
    </source>
</evidence>
<name>A0A127JVP6_9BURK</name>
<gene>
    <name evidence="2" type="ORF">UC35_15945</name>
</gene>
<evidence type="ECO:0000256" key="1">
    <source>
        <dbReference type="SAM" id="SignalP"/>
    </source>
</evidence>
<dbReference type="EMBL" id="CP010951">
    <property type="protein sequence ID" value="AMO24067.1"/>
    <property type="molecule type" value="Genomic_DNA"/>
</dbReference>
<feature type="chain" id="PRO_5007449757" description="DUF4136 domain-containing protein" evidence="1">
    <location>
        <begin position="18"/>
        <end position="212"/>
    </location>
</feature>
<reference evidence="2 3" key="1">
    <citation type="journal article" date="2014" name="Int. J. Syst. Evol. Microbiol.">
        <title>Ramlibacter solisilvae sp. nov., isolated from forest soil, and emended description of the genus Ramlibacter.</title>
        <authorList>
            <person name="Lee H.J."/>
            <person name="Lee S.H."/>
            <person name="Lee S.S."/>
            <person name="Lee J.S."/>
            <person name="Kim Y."/>
            <person name="Kim S.C."/>
            <person name="Jeon C.O."/>
        </authorList>
    </citation>
    <scope>NUCLEOTIDE SEQUENCE [LARGE SCALE GENOMIC DNA]</scope>
    <source>
        <strain evidence="2 3">5-10</strain>
    </source>
</reference>
<evidence type="ECO:0000313" key="2">
    <source>
        <dbReference type="EMBL" id="AMO24067.1"/>
    </source>
</evidence>
<feature type="signal peptide" evidence="1">
    <location>
        <begin position="1"/>
        <end position="17"/>
    </location>
</feature>
<keyword evidence="1" id="KW-0732">Signal</keyword>
<dbReference type="OrthoDB" id="7056429at2"/>
<sequence length="212" mass="22516">MAGFVAMLACFGAAVQASPPVAVGIVSWPTDAEGARPGPDPVEECLARSMHDAAPEITITRQRAVRDALYPWLERSTEPASEAGFSELLAREEVRARLSTMGLRALVAFTAQEHKGEDQGFVTCGGGFGYGGCLGYSRRFESTALGASLWRTDGAPVPVRHESTLAEGNTVIAGLLLPVFSRARTLETACRDLAARLAQAIRETSTPQPDAQ</sequence>